<dbReference type="eggNOG" id="COG1063">
    <property type="taxonomic scope" value="Bacteria"/>
</dbReference>
<dbReference type="SUPFAM" id="SSF50129">
    <property type="entry name" value="GroES-like"/>
    <property type="match status" value="1"/>
</dbReference>
<comment type="cofactor">
    <cofactor evidence="4">
        <name>Zn(2+)</name>
        <dbReference type="ChEBI" id="CHEBI:29105"/>
    </cofactor>
</comment>
<dbReference type="SMART" id="SM00829">
    <property type="entry name" value="PKS_ER"/>
    <property type="match status" value="1"/>
</dbReference>
<evidence type="ECO:0000313" key="7">
    <source>
        <dbReference type="Proteomes" id="UP000002027"/>
    </source>
</evidence>
<dbReference type="Proteomes" id="UP000002027">
    <property type="component" value="Chromosome 1"/>
</dbReference>
<dbReference type="AlphaFoldDB" id="D1C638"/>
<dbReference type="InterPro" id="IPR011032">
    <property type="entry name" value="GroES-like_sf"/>
</dbReference>
<dbReference type="InParanoid" id="D1C638"/>
<evidence type="ECO:0000256" key="2">
    <source>
        <dbReference type="ARBA" id="ARBA00022833"/>
    </source>
</evidence>
<feature type="domain" description="Enoyl reductase (ER)" evidence="5">
    <location>
        <begin position="29"/>
        <end position="405"/>
    </location>
</feature>
<dbReference type="PANTHER" id="PTHR43401:SF2">
    <property type="entry name" value="L-THREONINE 3-DEHYDROGENASE"/>
    <property type="match status" value="1"/>
</dbReference>
<evidence type="ECO:0000256" key="1">
    <source>
        <dbReference type="ARBA" id="ARBA00022723"/>
    </source>
</evidence>
<dbReference type="InterPro" id="IPR013154">
    <property type="entry name" value="ADH-like_N"/>
</dbReference>
<dbReference type="OrthoDB" id="9770238at2"/>
<dbReference type="GO" id="GO:0008270">
    <property type="term" value="F:zinc ion binding"/>
    <property type="evidence" value="ECO:0007669"/>
    <property type="project" value="InterPro"/>
</dbReference>
<protein>
    <submittedName>
        <fullName evidence="6">Alcohol dehydrogenase GroES domain protein</fullName>
    </submittedName>
</protein>
<dbReference type="InterPro" id="IPR036291">
    <property type="entry name" value="NAD(P)-bd_dom_sf"/>
</dbReference>
<keyword evidence="7" id="KW-1185">Reference proteome</keyword>
<dbReference type="GO" id="GO:0016616">
    <property type="term" value="F:oxidoreductase activity, acting on the CH-OH group of donors, NAD or NADP as acceptor"/>
    <property type="evidence" value="ECO:0007669"/>
    <property type="project" value="UniProtKB-ARBA"/>
</dbReference>
<evidence type="ECO:0000259" key="5">
    <source>
        <dbReference type="SMART" id="SM00829"/>
    </source>
</evidence>
<keyword evidence="1 4" id="KW-0479">Metal-binding</keyword>
<accession>D1C638</accession>
<evidence type="ECO:0000256" key="3">
    <source>
        <dbReference type="ARBA" id="ARBA00023002"/>
    </source>
</evidence>
<dbReference type="InterPro" id="IPR020843">
    <property type="entry name" value="ER"/>
</dbReference>
<dbReference type="InterPro" id="IPR050129">
    <property type="entry name" value="Zn_alcohol_dh"/>
</dbReference>
<keyword evidence="2 4" id="KW-0862">Zinc</keyword>
<dbReference type="InterPro" id="IPR013149">
    <property type="entry name" value="ADH-like_C"/>
</dbReference>
<dbReference type="InterPro" id="IPR002328">
    <property type="entry name" value="ADH_Zn_CS"/>
</dbReference>
<comment type="similarity">
    <text evidence="4">Belongs to the zinc-containing alcohol dehydrogenase family.</text>
</comment>
<dbReference type="STRING" id="479434.Sthe_0137"/>
<name>D1C638_SPHTD</name>
<evidence type="ECO:0000256" key="4">
    <source>
        <dbReference type="RuleBase" id="RU361277"/>
    </source>
</evidence>
<keyword evidence="3" id="KW-0560">Oxidoreductase</keyword>
<dbReference type="Gene3D" id="3.40.50.720">
    <property type="entry name" value="NAD(P)-binding Rossmann-like Domain"/>
    <property type="match status" value="1"/>
</dbReference>
<evidence type="ECO:0000313" key="6">
    <source>
        <dbReference type="EMBL" id="ACZ37576.1"/>
    </source>
</evidence>
<dbReference type="EMBL" id="CP001823">
    <property type="protein sequence ID" value="ACZ37576.1"/>
    <property type="molecule type" value="Genomic_DNA"/>
</dbReference>
<organism evidence="6 7">
    <name type="scientific">Sphaerobacter thermophilus (strain ATCC 49802 / DSM 20745 / KCCM 41009 / NCIMB 13125 / S 6022)</name>
    <dbReference type="NCBI Taxonomy" id="479434"/>
    <lineage>
        <taxon>Bacteria</taxon>
        <taxon>Pseudomonadati</taxon>
        <taxon>Thermomicrobiota</taxon>
        <taxon>Thermomicrobia</taxon>
        <taxon>Sphaerobacterales</taxon>
        <taxon>Sphaerobacterineae</taxon>
        <taxon>Sphaerobacteraceae</taxon>
        <taxon>Sphaerobacter</taxon>
    </lineage>
</organism>
<reference evidence="6 7" key="2">
    <citation type="journal article" date="2010" name="Stand. Genomic Sci.">
        <title>Complete genome sequence of Desulfohalobium retbaense type strain (HR(100)).</title>
        <authorList>
            <person name="Spring S."/>
            <person name="Nolan M."/>
            <person name="Lapidus A."/>
            <person name="Glavina Del Rio T."/>
            <person name="Copeland A."/>
            <person name="Tice H."/>
            <person name="Cheng J.F."/>
            <person name="Lucas S."/>
            <person name="Land M."/>
            <person name="Chen F."/>
            <person name="Bruce D."/>
            <person name="Goodwin L."/>
            <person name="Pitluck S."/>
            <person name="Ivanova N."/>
            <person name="Mavromatis K."/>
            <person name="Mikhailova N."/>
            <person name="Pati A."/>
            <person name="Chen A."/>
            <person name="Palaniappan K."/>
            <person name="Hauser L."/>
            <person name="Chang Y.J."/>
            <person name="Jeffries C.D."/>
            <person name="Munk C."/>
            <person name="Kiss H."/>
            <person name="Chain P."/>
            <person name="Han C."/>
            <person name="Brettin T."/>
            <person name="Detter J.C."/>
            <person name="Schuler E."/>
            <person name="Goker M."/>
            <person name="Rohde M."/>
            <person name="Bristow J."/>
            <person name="Eisen J.A."/>
            <person name="Markowitz V."/>
            <person name="Hugenholtz P."/>
            <person name="Kyrpides N.C."/>
            <person name="Klenk H.P."/>
        </authorList>
    </citation>
    <scope>NUCLEOTIDE SEQUENCE [LARGE SCALE GENOMIC DNA]</scope>
    <source>
        <strain evidence="7">ATCC 49802 / DSM 20745 / S 6022</strain>
    </source>
</reference>
<dbReference type="KEGG" id="sti:Sthe_0137"/>
<dbReference type="Gene3D" id="3.90.180.10">
    <property type="entry name" value="Medium-chain alcohol dehydrogenases, catalytic domain"/>
    <property type="match status" value="1"/>
</dbReference>
<dbReference type="SUPFAM" id="SSF51735">
    <property type="entry name" value="NAD(P)-binding Rossmann-fold domains"/>
    <property type="match status" value="1"/>
</dbReference>
<dbReference type="PANTHER" id="PTHR43401">
    <property type="entry name" value="L-THREONINE 3-DEHYDROGENASE"/>
    <property type="match status" value="1"/>
</dbReference>
<dbReference type="RefSeq" id="WP_012870624.1">
    <property type="nucleotide sequence ID" value="NC_013523.1"/>
</dbReference>
<proteinExistence type="inferred from homology"/>
<reference evidence="7" key="1">
    <citation type="submission" date="2009-11" db="EMBL/GenBank/DDBJ databases">
        <title>The complete chromosome 1 of Sphaerobacter thermophilus DSM 20745.</title>
        <authorList>
            <person name="Lucas S."/>
            <person name="Copeland A."/>
            <person name="Lapidus A."/>
            <person name="Glavina del Rio T."/>
            <person name="Dalin E."/>
            <person name="Tice H."/>
            <person name="Bruce D."/>
            <person name="Goodwin L."/>
            <person name="Pitluck S."/>
            <person name="Kyrpides N."/>
            <person name="Mavromatis K."/>
            <person name="Ivanova N."/>
            <person name="Mikhailova N."/>
            <person name="LaButti K.M."/>
            <person name="Clum A."/>
            <person name="Sun H.I."/>
            <person name="Brettin T."/>
            <person name="Detter J.C."/>
            <person name="Han C."/>
            <person name="Larimer F."/>
            <person name="Land M."/>
            <person name="Hauser L."/>
            <person name="Markowitz V."/>
            <person name="Cheng J.F."/>
            <person name="Hugenholtz P."/>
            <person name="Woyke T."/>
            <person name="Wu D."/>
            <person name="Steenblock K."/>
            <person name="Schneider S."/>
            <person name="Pukall R."/>
            <person name="Goeker M."/>
            <person name="Klenk H.P."/>
            <person name="Eisen J.A."/>
        </authorList>
    </citation>
    <scope>NUCLEOTIDE SEQUENCE [LARGE SCALE GENOMIC DNA]</scope>
    <source>
        <strain evidence="7">ATCC 49802 / DSM 20745 / S 6022</strain>
    </source>
</reference>
<dbReference type="PROSITE" id="PS00059">
    <property type="entry name" value="ADH_ZINC"/>
    <property type="match status" value="1"/>
</dbReference>
<dbReference type="Pfam" id="PF08240">
    <property type="entry name" value="ADH_N"/>
    <property type="match status" value="1"/>
</dbReference>
<sequence>MQALQFSDNIPRYVLSKVVGRGYRKVFWSDLACLQLRDVPPPRLPTPEWVRVKTRYGGICGSDLGTILLHTSTATTPFVSFPFTLGHENVGTIEEIGSAVEGFAVGQRVVVDPVLGCEVRGFRDLCPACARGDRNLCLRFREGTIAPGMLTGFCRDTGGSWSPNFVAHRSQLVPVPDSVSDENALMAEPFAGALHAVLRNRPEDDQTVLILGAGVLGLCTIAAIRAIGSRALIIVAARHPLQREMAARYGADVILRETRGVDLYRAVARETGGDVHKPVIGKHVVRGGADLVFDCVGSDETLDDGLRLTGPGGRLVLVGLAAVPSGVDWSTIWMKEITVRGTYCYAIEEINGERISTMALTVRLMAEGKLDLAPLVTHRFRLEDYREALDTVTRKGRSGVIKAVFAFD</sequence>
<dbReference type="Pfam" id="PF00107">
    <property type="entry name" value="ADH_zinc_N"/>
    <property type="match status" value="1"/>
</dbReference>
<gene>
    <name evidence="6" type="ordered locus">Sthe_0137</name>
</gene>
<dbReference type="HOGENOM" id="CLU_026673_11_0_0"/>